<dbReference type="Pfam" id="PF03471">
    <property type="entry name" value="CorC_HlyC"/>
    <property type="match status" value="1"/>
</dbReference>
<name>A0A1I1CYW3_BREAD</name>
<evidence type="ECO:0000313" key="5">
    <source>
        <dbReference type="EMBL" id="SFB67717.1"/>
    </source>
</evidence>
<gene>
    <name evidence="5" type="ORF">SAMN02745150_00097</name>
</gene>
<dbReference type="AlphaFoldDB" id="A0A1I1CYW3"/>
<dbReference type="CDD" id="cd04590">
    <property type="entry name" value="CBS_pair_CorC_HlyC_assoc"/>
    <property type="match status" value="1"/>
</dbReference>
<dbReference type="EMBL" id="FOKY01000001">
    <property type="protein sequence ID" value="SFB67717.1"/>
    <property type="molecule type" value="Genomic_DNA"/>
</dbReference>
<dbReference type="PROSITE" id="PS51371">
    <property type="entry name" value="CBS"/>
    <property type="match status" value="1"/>
</dbReference>
<keyword evidence="2 3" id="KW-0129">CBS domain</keyword>
<evidence type="ECO:0000256" key="2">
    <source>
        <dbReference type="ARBA" id="ARBA00023122"/>
    </source>
</evidence>
<dbReference type="PANTHER" id="PTHR43099:SF5">
    <property type="entry name" value="HLYC_CORC FAMILY TRANSPORTER"/>
    <property type="match status" value="1"/>
</dbReference>
<dbReference type="InterPro" id="IPR036318">
    <property type="entry name" value="FAD-bd_PCMH-like_sf"/>
</dbReference>
<protein>
    <submittedName>
        <fullName evidence="5">CBS domain-containing protein</fullName>
    </submittedName>
</protein>
<proteinExistence type="predicted"/>
<evidence type="ECO:0000256" key="3">
    <source>
        <dbReference type="PROSITE-ProRule" id="PRU00703"/>
    </source>
</evidence>
<keyword evidence="6" id="KW-1185">Reference proteome</keyword>
<dbReference type="RefSeq" id="WP_092317077.1">
    <property type="nucleotide sequence ID" value="NZ_FOKY01000001.1"/>
</dbReference>
<keyword evidence="1" id="KW-0677">Repeat</keyword>
<dbReference type="InterPro" id="IPR000644">
    <property type="entry name" value="CBS_dom"/>
</dbReference>
<dbReference type="SUPFAM" id="SSF54631">
    <property type="entry name" value="CBS-domain pair"/>
    <property type="match status" value="1"/>
</dbReference>
<dbReference type="InterPro" id="IPR016169">
    <property type="entry name" value="FAD-bd_PCMH_sub2"/>
</dbReference>
<dbReference type="Proteomes" id="UP000240042">
    <property type="component" value="Unassembled WGS sequence"/>
</dbReference>
<sequence>MDDSSCRQNNVKEAFFVALSQLQAEDIFIPISTVKMFELEDSYDLILDAIKSNGFSRYPVYQDGIDNIVGILHAKDLLGIEKNNFNIKNILRTPFFISENKQLDKLFMEMIQKRMLLSIVVDEYGSVRGIITMEDILETCFGHILDEFDLEEKDFTTKMANNREFLVDARMPLSDFNKSFNASLQSEDSDTIAGFIIDQLGHVPEQNEILEYDSLKIKVNKVNGSKLIELMITKT</sequence>
<reference evidence="6" key="1">
    <citation type="submission" date="2016-10" db="EMBL/GenBank/DDBJ databases">
        <authorList>
            <person name="Varghese N."/>
            <person name="Submissions S."/>
        </authorList>
    </citation>
    <scope>NUCLEOTIDE SEQUENCE [LARGE SCALE GENOMIC DNA]</scope>
    <source>
        <strain evidence="6">ATCC 43811</strain>
    </source>
</reference>
<dbReference type="Pfam" id="PF00571">
    <property type="entry name" value="CBS"/>
    <property type="match status" value="2"/>
</dbReference>
<dbReference type="Gene3D" id="3.10.580.10">
    <property type="entry name" value="CBS-domain"/>
    <property type="match status" value="1"/>
</dbReference>
<dbReference type="SMART" id="SM01091">
    <property type="entry name" value="CorC_HlyC"/>
    <property type="match status" value="1"/>
</dbReference>
<organism evidence="5 6">
    <name type="scientific">Brevinema andersonii</name>
    <dbReference type="NCBI Taxonomy" id="34097"/>
    <lineage>
        <taxon>Bacteria</taxon>
        <taxon>Pseudomonadati</taxon>
        <taxon>Spirochaetota</taxon>
        <taxon>Spirochaetia</taxon>
        <taxon>Brevinematales</taxon>
        <taxon>Brevinemataceae</taxon>
        <taxon>Brevinema</taxon>
    </lineage>
</organism>
<dbReference type="GO" id="GO:0050660">
    <property type="term" value="F:flavin adenine dinucleotide binding"/>
    <property type="evidence" value="ECO:0007669"/>
    <property type="project" value="InterPro"/>
</dbReference>
<dbReference type="STRING" id="34097.SAMN02745150_00097"/>
<evidence type="ECO:0000256" key="1">
    <source>
        <dbReference type="ARBA" id="ARBA00022737"/>
    </source>
</evidence>
<dbReference type="PANTHER" id="PTHR43099">
    <property type="entry name" value="UPF0053 PROTEIN YRKA"/>
    <property type="match status" value="1"/>
</dbReference>
<dbReference type="InterPro" id="IPR051676">
    <property type="entry name" value="UPF0053_domain"/>
</dbReference>
<evidence type="ECO:0000259" key="4">
    <source>
        <dbReference type="PROSITE" id="PS51371"/>
    </source>
</evidence>
<dbReference type="InterPro" id="IPR044751">
    <property type="entry name" value="Ion_transp-like_CBS"/>
</dbReference>
<dbReference type="InterPro" id="IPR005170">
    <property type="entry name" value="Transptr-assoc_dom"/>
</dbReference>
<dbReference type="OrthoDB" id="9798188at2"/>
<dbReference type="SUPFAM" id="SSF56176">
    <property type="entry name" value="FAD-binding/transporter-associated domain-like"/>
    <property type="match status" value="1"/>
</dbReference>
<accession>A0A1I1CYW3</accession>
<feature type="domain" description="CBS" evidence="4">
    <location>
        <begin position="90"/>
        <end position="147"/>
    </location>
</feature>
<dbReference type="Gene3D" id="3.30.465.10">
    <property type="match status" value="1"/>
</dbReference>
<evidence type="ECO:0000313" key="6">
    <source>
        <dbReference type="Proteomes" id="UP000240042"/>
    </source>
</evidence>
<dbReference type="InterPro" id="IPR046342">
    <property type="entry name" value="CBS_dom_sf"/>
</dbReference>